<evidence type="ECO:0000313" key="2">
    <source>
        <dbReference type="EMBL" id="KAH3813919.1"/>
    </source>
</evidence>
<dbReference type="AlphaFoldDB" id="A0A9D4JKR6"/>
<gene>
    <name evidence="2" type="ORF">DPMN_142392</name>
</gene>
<dbReference type="Proteomes" id="UP000828390">
    <property type="component" value="Unassembled WGS sequence"/>
</dbReference>
<comment type="caution">
    <text evidence="2">The sequence shown here is derived from an EMBL/GenBank/DDBJ whole genome shotgun (WGS) entry which is preliminary data.</text>
</comment>
<organism evidence="2 3">
    <name type="scientific">Dreissena polymorpha</name>
    <name type="common">Zebra mussel</name>
    <name type="synonym">Mytilus polymorpha</name>
    <dbReference type="NCBI Taxonomy" id="45954"/>
    <lineage>
        <taxon>Eukaryota</taxon>
        <taxon>Metazoa</taxon>
        <taxon>Spiralia</taxon>
        <taxon>Lophotrochozoa</taxon>
        <taxon>Mollusca</taxon>
        <taxon>Bivalvia</taxon>
        <taxon>Autobranchia</taxon>
        <taxon>Heteroconchia</taxon>
        <taxon>Euheterodonta</taxon>
        <taxon>Imparidentia</taxon>
        <taxon>Neoheterodontei</taxon>
        <taxon>Myida</taxon>
        <taxon>Dreissenoidea</taxon>
        <taxon>Dreissenidae</taxon>
        <taxon>Dreissena</taxon>
    </lineage>
</organism>
<accession>A0A9D4JKR6</accession>
<evidence type="ECO:0000256" key="1">
    <source>
        <dbReference type="SAM" id="Phobius"/>
    </source>
</evidence>
<keyword evidence="1" id="KW-0472">Membrane</keyword>
<proteinExistence type="predicted"/>
<evidence type="ECO:0000313" key="3">
    <source>
        <dbReference type="Proteomes" id="UP000828390"/>
    </source>
</evidence>
<keyword evidence="3" id="KW-1185">Reference proteome</keyword>
<reference evidence="2" key="1">
    <citation type="journal article" date="2019" name="bioRxiv">
        <title>The Genome of the Zebra Mussel, Dreissena polymorpha: A Resource for Invasive Species Research.</title>
        <authorList>
            <person name="McCartney M.A."/>
            <person name="Auch B."/>
            <person name="Kono T."/>
            <person name="Mallez S."/>
            <person name="Zhang Y."/>
            <person name="Obille A."/>
            <person name="Becker A."/>
            <person name="Abrahante J.E."/>
            <person name="Garbe J."/>
            <person name="Badalamenti J.P."/>
            <person name="Herman A."/>
            <person name="Mangelson H."/>
            <person name="Liachko I."/>
            <person name="Sullivan S."/>
            <person name="Sone E.D."/>
            <person name="Koren S."/>
            <person name="Silverstein K.A.T."/>
            <person name="Beckman K.B."/>
            <person name="Gohl D.M."/>
        </authorList>
    </citation>
    <scope>NUCLEOTIDE SEQUENCE</scope>
    <source>
        <strain evidence="2">Duluth1</strain>
        <tissue evidence="2">Whole animal</tissue>
    </source>
</reference>
<feature type="transmembrane region" description="Helical" evidence="1">
    <location>
        <begin position="12"/>
        <end position="36"/>
    </location>
</feature>
<name>A0A9D4JKR6_DREPO</name>
<dbReference type="EMBL" id="JAIWYP010000006">
    <property type="protein sequence ID" value="KAH3813919.1"/>
    <property type="molecule type" value="Genomic_DNA"/>
</dbReference>
<protein>
    <submittedName>
        <fullName evidence="2">Uncharacterized protein</fullName>
    </submittedName>
</protein>
<reference evidence="2" key="2">
    <citation type="submission" date="2020-11" db="EMBL/GenBank/DDBJ databases">
        <authorList>
            <person name="McCartney M.A."/>
            <person name="Auch B."/>
            <person name="Kono T."/>
            <person name="Mallez S."/>
            <person name="Becker A."/>
            <person name="Gohl D.M."/>
            <person name="Silverstein K.A.T."/>
            <person name="Koren S."/>
            <person name="Bechman K.B."/>
            <person name="Herman A."/>
            <person name="Abrahante J.E."/>
            <person name="Garbe J."/>
        </authorList>
    </citation>
    <scope>NUCLEOTIDE SEQUENCE</scope>
    <source>
        <strain evidence="2">Duluth1</strain>
        <tissue evidence="2">Whole animal</tissue>
    </source>
</reference>
<keyword evidence="1" id="KW-1133">Transmembrane helix</keyword>
<sequence>MRLMFISTETEAVAYAGVAVVSFVFLVLLLATIVYCTCWKRLTSKPLDDGKVPCFRH</sequence>
<keyword evidence="1" id="KW-0812">Transmembrane</keyword>